<dbReference type="Proteomes" id="UP000652847">
    <property type="component" value="Unassembled WGS sequence"/>
</dbReference>
<evidence type="ECO:0000256" key="5">
    <source>
        <dbReference type="SAM" id="Phobius"/>
    </source>
</evidence>
<dbReference type="CDD" id="cd16914">
    <property type="entry name" value="EcfT"/>
    <property type="match status" value="1"/>
</dbReference>
<dbReference type="Pfam" id="PF02361">
    <property type="entry name" value="CbiQ"/>
    <property type="match status" value="1"/>
</dbReference>
<reference evidence="6 7" key="1">
    <citation type="submission" date="2020-08" db="EMBL/GenBank/DDBJ databases">
        <title>Genome public.</title>
        <authorList>
            <person name="Liu C."/>
            <person name="Sun Q."/>
        </authorList>
    </citation>
    <scope>NUCLEOTIDE SEQUENCE [LARGE SCALE GENOMIC DNA]</scope>
    <source>
        <strain evidence="6 7">BX17</strain>
    </source>
</reference>
<feature type="transmembrane region" description="Helical" evidence="5">
    <location>
        <begin position="205"/>
        <end position="226"/>
    </location>
</feature>
<feature type="transmembrane region" description="Helical" evidence="5">
    <location>
        <begin position="7"/>
        <end position="23"/>
    </location>
</feature>
<dbReference type="EMBL" id="JACOOT010000012">
    <property type="protein sequence ID" value="MBC5650530.1"/>
    <property type="molecule type" value="Genomic_DNA"/>
</dbReference>
<dbReference type="InterPro" id="IPR003339">
    <property type="entry name" value="ABC/ECF_trnsptr_transmembrane"/>
</dbReference>
<evidence type="ECO:0000256" key="2">
    <source>
        <dbReference type="ARBA" id="ARBA00022692"/>
    </source>
</evidence>
<dbReference type="AlphaFoldDB" id="A0A8I0A9L5"/>
<evidence type="ECO:0000256" key="1">
    <source>
        <dbReference type="ARBA" id="ARBA00004141"/>
    </source>
</evidence>
<gene>
    <name evidence="6" type="ORF">H8S54_05255</name>
</gene>
<keyword evidence="2 5" id="KW-0812">Transmembrane</keyword>
<feature type="transmembrane region" description="Helical" evidence="5">
    <location>
        <begin position="53"/>
        <end position="74"/>
    </location>
</feature>
<comment type="subcellular location">
    <subcellularLocation>
        <location evidence="1">Membrane</location>
        <topology evidence="1">Multi-pass membrane protein</topology>
    </subcellularLocation>
</comment>
<protein>
    <submittedName>
        <fullName evidence="6">Energy-coupling factor transporter transmembrane protein EcfT</fullName>
    </submittedName>
</protein>
<evidence type="ECO:0000313" key="7">
    <source>
        <dbReference type="Proteomes" id="UP000652847"/>
    </source>
</evidence>
<proteinExistence type="predicted"/>
<evidence type="ECO:0000256" key="3">
    <source>
        <dbReference type="ARBA" id="ARBA00022989"/>
    </source>
</evidence>
<name>A0A8I0A9L5_9FIRM</name>
<evidence type="ECO:0000256" key="4">
    <source>
        <dbReference type="ARBA" id="ARBA00023136"/>
    </source>
</evidence>
<dbReference type="GO" id="GO:0005886">
    <property type="term" value="C:plasma membrane"/>
    <property type="evidence" value="ECO:0007669"/>
    <property type="project" value="UniProtKB-ARBA"/>
</dbReference>
<organism evidence="6 7">
    <name type="scientific">Blautia segnis</name>
    <dbReference type="NCBI Taxonomy" id="2763030"/>
    <lineage>
        <taxon>Bacteria</taxon>
        <taxon>Bacillati</taxon>
        <taxon>Bacillota</taxon>
        <taxon>Clostridia</taxon>
        <taxon>Lachnospirales</taxon>
        <taxon>Lachnospiraceae</taxon>
        <taxon>Blautia</taxon>
    </lineage>
</organism>
<keyword evidence="4 5" id="KW-0472">Membrane</keyword>
<keyword evidence="7" id="KW-1185">Reference proteome</keyword>
<dbReference type="RefSeq" id="WP_186582089.1">
    <property type="nucleotide sequence ID" value="NZ_JACOOT010000012.1"/>
</dbReference>
<evidence type="ECO:0000313" key="6">
    <source>
        <dbReference type="EMBL" id="MBC5650530.1"/>
    </source>
</evidence>
<comment type="caution">
    <text evidence="6">The sequence shown here is derived from an EMBL/GenBank/DDBJ whole genome shotgun (WGS) entry which is preliminary data.</text>
</comment>
<accession>A0A8I0A9L5</accession>
<keyword evidence="3 5" id="KW-1133">Transmembrane helix</keyword>
<sequence length="227" mass="25783">MEKLDIRTHLIVLISATLFWFVFQSNAEIHGLVVLCALYMCVAGYWEKAPGFIMTYIIMLLLAYLTAPIMGIMYVVICTFARAIPLTMVAAPILYANPSRMMYSFQRIHVPKNVLVMLCILIRFFPVIEKEMLSIRNGIRARGIFPTWWSILKNPIMAYECFFVPLTVRCLKLSTELGASAELRGLDSSNPRSCIYNIGFTYRDILTILGFVLGCIGVMLGVRTWLS</sequence>
<feature type="transmembrane region" description="Helical" evidence="5">
    <location>
        <begin position="29"/>
        <end position="46"/>
    </location>
</feature>